<reference evidence="1 2" key="1">
    <citation type="journal article" date="2005" name="Proc. Natl. Acad. Sci. U.S.A.">
        <title>Complete genome sequence of the probiotic lactic acid bacterium Lactobacillus acidophilus NCFM.</title>
        <authorList>
            <person name="Altermann E."/>
            <person name="Russell W.M."/>
            <person name="Azcarate-Peril M.A."/>
            <person name="Barrangou R."/>
            <person name="Buck B.L."/>
            <person name="McAuliffe O."/>
            <person name="Souther N."/>
            <person name="Dobson A."/>
            <person name="Duong T."/>
            <person name="Callanan M."/>
            <person name="Lick S."/>
            <person name="Hamrick A."/>
            <person name="Cano R."/>
            <person name="Klaenhammer T.R."/>
        </authorList>
    </citation>
    <scope>NUCLEOTIDE SEQUENCE [LARGE SCALE GENOMIC DNA]</scope>
    <source>
        <strain evidence="2">ATCC 700396 / NCK56 / N2 / NCFM</strain>
    </source>
</reference>
<dbReference type="PATRIC" id="fig|272621.13.peg.1544"/>
<evidence type="ECO:0000313" key="2">
    <source>
        <dbReference type="Proteomes" id="UP000006381"/>
    </source>
</evidence>
<dbReference type="HOGENOM" id="CLU_3118967_0_0_9"/>
<dbReference type="BioCyc" id="LACI272621:G1G49-1587-MONOMER"/>
<organism evidence="2">
    <name type="scientific">Lactobacillus acidophilus (strain ATCC 700396 / NCK56 / N2 / NCFM)</name>
    <dbReference type="NCBI Taxonomy" id="272621"/>
    <lineage>
        <taxon>Bacteria</taxon>
        <taxon>Bacillati</taxon>
        <taxon>Bacillota</taxon>
        <taxon>Bacilli</taxon>
        <taxon>Lactobacillales</taxon>
        <taxon>Lactobacillaceae</taxon>
        <taxon>Lactobacillus</taxon>
    </lineage>
</organism>
<evidence type="ECO:0000313" key="1">
    <source>
        <dbReference type="EMBL" id="AAV43437.1"/>
    </source>
</evidence>
<dbReference type="SUPFAM" id="SSF53807">
    <property type="entry name" value="Helical backbone' metal receptor"/>
    <property type="match status" value="1"/>
</dbReference>
<proteinExistence type="predicted"/>
<accession>Q5FIN7</accession>
<dbReference type="EMBL" id="CP000033">
    <property type="protein sequence ID" value="AAV43437.1"/>
    <property type="molecule type" value="Genomic_DNA"/>
</dbReference>
<keyword evidence="2" id="KW-1185">Reference proteome</keyword>
<name>Q5FIN7_LACAC</name>
<sequence length="50" mass="5914">MVRFKYASYIVKRASEIDSNDADYFKQNTKKYLAKIDSIKKIPLKLMVIK</sequence>
<gene>
    <name evidence="1" type="ordered locus">LBA1623</name>
</gene>
<dbReference type="AlphaFoldDB" id="Q5FIN7"/>
<protein>
    <submittedName>
        <fullName evidence="1">Putative transporter</fullName>
    </submittedName>
</protein>
<dbReference type="Proteomes" id="UP000006381">
    <property type="component" value="Chromosome"/>
</dbReference>
<dbReference type="KEGG" id="lac:LBA1623"/>